<feature type="transmembrane region" description="Helical" evidence="1">
    <location>
        <begin position="45"/>
        <end position="62"/>
    </location>
</feature>
<keyword evidence="1" id="KW-1133">Transmembrane helix</keyword>
<organism evidence="2 3">
    <name type="scientific">Pseudomaricurvus hydrocarbonicus</name>
    <dbReference type="NCBI Taxonomy" id="1470433"/>
    <lineage>
        <taxon>Bacteria</taxon>
        <taxon>Pseudomonadati</taxon>
        <taxon>Pseudomonadota</taxon>
        <taxon>Gammaproteobacteria</taxon>
        <taxon>Cellvibrionales</taxon>
        <taxon>Cellvibrionaceae</taxon>
        <taxon>Pseudomaricurvus</taxon>
    </lineage>
</organism>
<comment type="caution">
    <text evidence="2">The sequence shown here is derived from an EMBL/GenBank/DDBJ whole genome shotgun (WGS) entry which is preliminary data.</text>
</comment>
<feature type="transmembrane region" description="Helical" evidence="1">
    <location>
        <begin position="94"/>
        <end position="115"/>
    </location>
</feature>
<evidence type="ECO:0008006" key="4">
    <source>
        <dbReference type="Google" id="ProtNLM"/>
    </source>
</evidence>
<accession>A0A9E5JT26</accession>
<feature type="transmembrane region" description="Helical" evidence="1">
    <location>
        <begin position="214"/>
        <end position="234"/>
    </location>
</feature>
<feature type="transmembrane region" description="Helical" evidence="1">
    <location>
        <begin position="68"/>
        <end position="87"/>
    </location>
</feature>
<dbReference type="RefSeq" id="WP_167186830.1">
    <property type="nucleotide sequence ID" value="NZ_JAAONZ010000008.1"/>
</dbReference>
<sequence length="294" mass="32083">MRALAEFIMRGRAQASVVALVGSWFPLISPAAVALVTLRRGPFDGLMVLLWAVLPALVTFVISDMGPLMPVVTIAGLLATMAFALLLRSSSSWGSTLMGLVAFSALAALSLTQLIPDPVAGMTEALGKMLEQMQAQAPDGTTIVTPSETFVVGLIAYVMAVSSFMSLLLARWWQALLYNPGGLQQEFHQLRLKPLATLTCFAAVFYCWQRGLDYQHWAGLFGFPLLVVGAAIAHHVVKTLKLGGQWLILFYLVLVFASPLVLVIAVLDTWTDFRSRIEAKSGRRQERDRDDSDD</sequence>
<feature type="transmembrane region" description="Helical" evidence="1">
    <location>
        <begin position="150"/>
        <end position="170"/>
    </location>
</feature>
<dbReference type="EMBL" id="JAAONZ010000008">
    <property type="protein sequence ID" value="NHO66288.1"/>
    <property type="molecule type" value="Genomic_DNA"/>
</dbReference>
<proteinExistence type="predicted"/>
<name>A0A9E5JT26_9GAMM</name>
<feature type="transmembrane region" description="Helical" evidence="1">
    <location>
        <begin position="15"/>
        <end position="38"/>
    </location>
</feature>
<evidence type="ECO:0000313" key="3">
    <source>
        <dbReference type="Proteomes" id="UP000787472"/>
    </source>
</evidence>
<dbReference type="Proteomes" id="UP000787472">
    <property type="component" value="Unassembled WGS sequence"/>
</dbReference>
<evidence type="ECO:0000313" key="2">
    <source>
        <dbReference type="EMBL" id="NHO66288.1"/>
    </source>
</evidence>
<reference evidence="2" key="1">
    <citation type="submission" date="2020-03" db="EMBL/GenBank/DDBJ databases">
        <authorList>
            <person name="Guo F."/>
        </authorList>
    </citation>
    <scope>NUCLEOTIDE SEQUENCE</scope>
    <source>
        <strain evidence="2">JCM 30134</strain>
    </source>
</reference>
<gene>
    <name evidence="2" type="ORF">G8770_12105</name>
</gene>
<keyword evidence="3" id="KW-1185">Reference proteome</keyword>
<protein>
    <recommendedName>
        <fullName evidence="4">DUF2232 domain-containing protein</fullName>
    </recommendedName>
</protein>
<evidence type="ECO:0000256" key="1">
    <source>
        <dbReference type="SAM" id="Phobius"/>
    </source>
</evidence>
<keyword evidence="1" id="KW-0472">Membrane</keyword>
<keyword evidence="1" id="KW-0812">Transmembrane</keyword>
<feature type="transmembrane region" description="Helical" evidence="1">
    <location>
        <begin position="246"/>
        <end position="267"/>
    </location>
</feature>
<dbReference type="AlphaFoldDB" id="A0A9E5JT26"/>